<reference evidence="3" key="1">
    <citation type="journal article" date="2014" name="Front. Microbiol.">
        <title>High frequency of phylogenetically diverse reductive dehalogenase-homologous genes in deep subseafloor sedimentary metagenomes.</title>
        <authorList>
            <person name="Kawai M."/>
            <person name="Futagami T."/>
            <person name="Toyoda A."/>
            <person name="Takaki Y."/>
            <person name="Nishi S."/>
            <person name="Hori S."/>
            <person name="Arai W."/>
            <person name="Tsubouchi T."/>
            <person name="Morono Y."/>
            <person name="Uchiyama I."/>
            <person name="Ito T."/>
            <person name="Fujiyama A."/>
            <person name="Inagaki F."/>
            <person name="Takami H."/>
        </authorList>
    </citation>
    <scope>NUCLEOTIDE SEQUENCE</scope>
    <source>
        <strain evidence="3">Expedition CK06-06</strain>
    </source>
</reference>
<evidence type="ECO:0000256" key="1">
    <source>
        <dbReference type="ARBA" id="ARBA00022553"/>
    </source>
</evidence>
<dbReference type="Gene3D" id="3.40.50.2300">
    <property type="match status" value="1"/>
</dbReference>
<proteinExistence type="predicted"/>
<evidence type="ECO:0000313" key="3">
    <source>
        <dbReference type="EMBL" id="GAI86931.1"/>
    </source>
</evidence>
<name>X1T6B8_9ZZZZ</name>
<sequence>CQRVLISGGLEVDIAANGKVAQDMIAEKQYSLFLVDIRTPVMSGIELYQWLEEKHSQLASRVIFTTGSVISRDTTTFMEQTGRPFLPKPFTPDELKTIVGEALRKFEK</sequence>
<comment type="caution">
    <text evidence="3">The sequence shown here is derived from an EMBL/GenBank/DDBJ whole genome shotgun (WGS) entry which is preliminary data.</text>
</comment>
<dbReference type="InterPro" id="IPR001789">
    <property type="entry name" value="Sig_transdc_resp-reg_receiver"/>
</dbReference>
<dbReference type="AlphaFoldDB" id="X1T6B8"/>
<keyword evidence="1" id="KW-0597">Phosphoprotein</keyword>
<dbReference type="GO" id="GO:0000160">
    <property type="term" value="P:phosphorelay signal transduction system"/>
    <property type="evidence" value="ECO:0007669"/>
    <property type="project" value="InterPro"/>
</dbReference>
<accession>X1T6B8</accession>
<dbReference type="SUPFAM" id="SSF52172">
    <property type="entry name" value="CheY-like"/>
    <property type="match status" value="1"/>
</dbReference>
<dbReference type="EMBL" id="BARW01006182">
    <property type="protein sequence ID" value="GAI86931.1"/>
    <property type="molecule type" value="Genomic_DNA"/>
</dbReference>
<dbReference type="PANTHER" id="PTHR44591">
    <property type="entry name" value="STRESS RESPONSE REGULATOR PROTEIN 1"/>
    <property type="match status" value="1"/>
</dbReference>
<gene>
    <name evidence="3" type="ORF">S12H4_12964</name>
</gene>
<dbReference type="InterPro" id="IPR050595">
    <property type="entry name" value="Bact_response_regulator"/>
</dbReference>
<feature type="domain" description="Response regulatory" evidence="2">
    <location>
        <begin position="1"/>
        <end position="103"/>
    </location>
</feature>
<evidence type="ECO:0000259" key="2">
    <source>
        <dbReference type="PROSITE" id="PS50110"/>
    </source>
</evidence>
<dbReference type="InterPro" id="IPR011006">
    <property type="entry name" value="CheY-like_superfamily"/>
</dbReference>
<dbReference type="Pfam" id="PF00072">
    <property type="entry name" value="Response_reg"/>
    <property type="match status" value="1"/>
</dbReference>
<feature type="non-terminal residue" evidence="3">
    <location>
        <position position="1"/>
    </location>
</feature>
<dbReference type="PROSITE" id="PS50110">
    <property type="entry name" value="RESPONSE_REGULATORY"/>
    <property type="match status" value="1"/>
</dbReference>
<protein>
    <recommendedName>
        <fullName evidence="2">Response regulatory domain-containing protein</fullName>
    </recommendedName>
</protein>
<organism evidence="3">
    <name type="scientific">marine sediment metagenome</name>
    <dbReference type="NCBI Taxonomy" id="412755"/>
    <lineage>
        <taxon>unclassified sequences</taxon>
        <taxon>metagenomes</taxon>
        <taxon>ecological metagenomes</taxon>
    </lineage>
</organism>
<dbReference type="PANTHER" id="PTHR44591:SF3">
    <property type="entry name" value="RESPONSE REGULATORY DOMAIN-CONTAINING PROTEIN"/>
    <property type="match status" value="1"/>
</dbReference>